<comment type="subunit">
    <text evidence="3 10">Homodimer.</text>
</comment>
<dbReference type="PANTHER" id="PTHR21237:SF23">
    <property type="entry name" value="GRPE PROTEIN HOMOLOG, MITOCHONDRIAL"/>
    <property type="match status" value="1"/>
</dbReference>
<dbReference type="Gene3D" id="2.30.22.10">
    <property type="entry name" value="Head domain of nucleotide exchange factor GrpE"/>
    <property type="match status" value="1"/>
</dbReference>
<evidence type="ECO:0000256" key="12">
    <source>
        <dbReference type="RuleBase" id="RU004478"/>
    </source>
</evidence>
<accession>A0A1M5NIB8</accession>
<dbReference type="InterPro" id="IPR013805">
    <property type="entry name" value="GrpE_CC"/>
</dbReference>
<feature type="coiled-coil region" evidence="13">
    <location>
        <begin position="18"/>
        <end position="64"/>
    </location>
</feature>
<evidence type="ECO:0000256" key="4">
    <source>
        <dbReference type="ARBA" id="ARBA00022490"/>
    </source>
</evidence>
<evidence type="ECO:0000256" key="7">
    <source>
        <dbReference type="ARBA" id="ARBA00053401"/>
    </source>
</evidence>
<evidence type="ECO:0000313" key="14">
    <source>
        <dbReference type="EMBL" id="SHG89316.1"/>
    </source>
</evidence>
<dbReference type="Proteomes" id="UP000242520">
    <property type="component" value="Unassembled WGS sequence"/>
</dbReference>
<dbReference type="SUPFAM" id="SSF51064">
    <property type="entry name" value="Head domain of nucleotide exchange factor GrpE"/>
    <property type="match status" value="1"/>
</dbReference>
<keyword evidence="4 10" id="KW-0963">Cytoplasm</keyword>
<organism evidence="14 15">
    <name type="scientific">Tepidibacter thalassicus DSM 15285</name>
    <dbReference type="NCBI Taxonomy" id="1123350"/>
    <lineage>
        <taxon>Bacteria</taxon>
        <taxon>Bacillati</taxon>
        <taxon>Bacillota</taxon>
        <taxon>Clostridia</taxon>
        <taxon>Peptostreptococcales</taxon>
        <taxon>Peptostreptococcaceae</taxon>
        <taxon>Tepidibacter</taxon>
    </lineage>
</organism>
<dbReference type="InterPro" id="IPR009012">
    <property type="entry name" value="GrpE_head"/>
</dbReference>
<dbReference type="NCBIfam" id="NF010738">
    <property type="entry name" value="PRK14140.1"/>
    <property type="match status" value="1"/>
</dbReference>
<dbReference type="GO" id="GO:0005737">
    <property type="term" value="C:cytoplasm"/>
    <property type="evidence" value="ECO:0007669"/>
    <property type="project" value="UniProtKB-SubCell"/>
</dbReference>
<evidence type="ECO:0000256" key="10">
    <source>
        <dbReference type="HAMAP-Rule" id="MF_01151"/>
    </source>
</evidence>
<evidence type="ECO:0000256" key="13">
    <source>
        <dbReference type="SAM" id="Coils"/>
    </source>
</evidence>
<dbReference type="PRINTS" id="PR00773">
    <property type="entry name" value="GRPEPROTEIN"/>
</dbReference>
<evidence type="ECO:0000256" key="1">
    <source>
        <dbReference type="ARBA" id="ARBA00004496"/>
    </source>
</evidence>
<dbReference type="GO" id="GO:0051082">
    <property type="term" value="F:unfolded protein binding"/>
    <property type="evidence" value="ECO:0007669"/>
    <property type="project" value="TreeGrafter"/>
</dbReference>
<name>A0A1M5NIB8_9FIRM</name>
<sequence length="174" mass="20231">MKILEEREVVNNNEEVVEEVVEEEVNENKKEVEEKEIQELKDSLQRLQADFNNYRRRVEKEKKDISVFANEKIVLEILPIIDNMERALSSSVEEKESSIYKGVELVLKQLVDTLSKFGVEEIKAEDSEFDPNLHYAVMQEEVEGMDSNKVIEVLQKGYKLSDKVIRPAMVKVSK</sequence>
<keyword evidence="13" id="KW-0175">Coiled coil</keyword>
<dbReference type="STRING" id="1123350.SAMN02744040_00059"/>
<comment type="subcellular location">
    <subcellularLocation>
        <location evidence="1 10">Cytoplasm</location>
    </subcellularLocation>
</comment>
<evidence type="ECO:0000256" key="9">
    <source>
        <dbReference type="ARBA" id="ARBA00076414"/>
    </source>
</evidence>
<proteinExistence type="inferred from homology"/>
<dbReference type="GO" id="GO:0051087">
    <property type="term" value="F:protein-folding chaperone binding"/>
    <property type="evidence" value="ECO:0007669"/>
    <property type="project" value="InterPro"/>
</dbReference>
<evidence type="ECO:0000256" key="2">
    <source>
        <dbReference type="ARBA" id="ARBA00009054"/>
    </source>
</evidence>
<gene>
    <name evidence="10" type="primary">grpE</name>
    <name evidence="14" type="ORF">SAMN02744040_00059</name>
</gene>
<keyword evidence="6 10" id="KW-0143">Chaperone</keyword>
<dbReference type="InterPro" id="IPR000740">
    <property type="entry name" value="GrpE"/>
</dbReference>
<dbReference type="FunFam" id="2.30.22.10:FF:000001">
    <property type="entry name" value="Protein GrpE"/>
    <property type="match status" value="1"/>
</dbReference>
<reference evidence="15" key="1">
    <citation type="submission" date="2016-11" db="EMBL/GenBank/DDBJ databases">
        <authorList>
            <person name="Varghese N."/>
            <person name="Submissions S."/>
        </authorList>
    </citation>
    <scope>NUCLEOTIDE SEQUENCE [LARGE SCALE GENOMIC DNA]</scope>
    <source>
        <strain evidence="15">DSM 15285</strain>
    </source>
</reference>
<dbReference type="GO" id="GO:0006457">
    <property type="term" value="P:protein folding"/>
    <property type="evidence" value="ECO:0007669"/>
    <property type="project" value="InterPro"/>
</dbReference>
<dbReference type="EMBL" id="FQXH01000005">
    <property type="protein sequence ID" value="SHG89316.1"/>
    <property type="molecule type" value="Genomic_DNA"/>
</dbReference>
<dbReference type="PROSITE" id="PS01071">
    <property type="entry name" value="GRPE"/>
    <property type="match status" value="1"/>
</dbReference>
<evidence type="ECO:0000313" key="15">
    <source>
        <dbReference type="Proteomes" id="UP000242520"/>
    </source>
</evidence>
<protein>
    <recommendedName>
        <fullName evidence="8 10">Protein GrpE</fullName>
    </recommendedName>
    <alternativeName>
        <fullName evidence="9 10">HSP-70 cofactor</fullName>
    </alternativeName>
</protein>
<dbReference type="HAMAP" id="MF_01151">
    <property type="entry name" value="GrpE"/>
    <property type="match status" value="1"/>
</dbReference>
<evidence type="ECO:0000256" key="6">
    <source>
        <dbReference type="ARBA" id="ARBA00023186"/>
    </source>
</evidence>
<dbReference type="PANTHER" id="PTHR21237">
    <property type="entry name" value="GRPE PROTEIN"/>
    <property type="match status" value="1"/>
</dbReference>
<keyword evidence="15" id="KW-1185">Reference proteome</keyword>
<comment type="function">
    <text evidence="7 10 11">Participates actively in the response to hyperosmotic and heat shock by preventing the aggregation of stress-denatured proteins, in association with DnaK and GrpE. It is the nucleotide exchange factor for DnaK and may function as a thermosensor. Unfolded proteins bind initially to DnaJ; upon interaction with the DnaJ-bound protein, DnaK hydrolyzes its bound ATP, resulting in the formation of a stable complex. GrpE releases ADP from DnaK; ATP binding to DnaK triggers the release of the substrate protein, thus completing the reaction cycle. Several rounds of ATP-dependent interactions between DnaJ, DnaK and GrpE are required for fully efficient folding.</text>
</comment>
<dbReference type="Gene3D" id="3.90.20.20">
    <property type="match status" value="1"/>
</dbReference>
<keyword evidence="5 10" id="KW-0346">Stress response</keyword>
<comment type="similarity">
    <text evidence="2 10 12">Belongs to the GrpE family.</text>
</comment>
<evidence type="ECO:0000256" key="5">
    <source>
        <dbReference type="ARBA" id="ARBA00023016"/>
    </source>
</evidence>
<dbReference type="SUPFAM" id="SSF58014">
    <property type="entry name" value="Coiled-coil domain of nucleotide exchange factor GrpE"/>
    <property type="match status" value="1"/>
</dbReference>
<evidence type="ECO:0000256" key="11">
    <source>
        <dbReference type="RuleBase" id="RU000639"/>
    </source>
</evidence>
<dbReference type="GO" id="GO:0000774">
    <property type="term" value="F:adenyl-nucleotide exchange factor activity"/>
    <property type="evidence" value="ECO:0007669"/>
    <property type="project" value="InterPro"/>
</dbReference>
<evidence type="ECO:0000256" key="3">
    <source>
        <dbReference type="ARBA" id="ARBA00011738"/>
    </source>
</evidence>
<dbReference type="GO" id="GO:0042803">
    <property type="term" value="F:protein homodimerization activity"/>
    <property type="evidence" value="ECO:0007669"/>
    <property type="project" value="InterPro"/>
</dbReference>
<dbReference type="Pfam" id="PF01025">
    <property type="entry name" value="GrpE"/>
    <property type="match status" value="1"/>
</dbReference>
<dbReference type="AlphaFoldDB" id="A0A1M5NIB8"/>
<dbReference type="CDD" id="cd00446">
    <property type="entry name" value="GrpE"/>
    <property type="match status" value="1"/>
</dbReference>
<evidence type="ECO:0000256" key="8">
    <source>
        <dbReference type="ARBA" id="ARBA00072274"/>
    </source>
</evidence>